<evidence type="ECO:0000256" key="5">
    <source>
        <dbReference type="ARBA" id="ARBA00023136"/>
    </source>
</evidence>
<organism evidence="7 9">
    <name type="scientific">Thomasclavelia spiroformis</name>
    <dbReference type="NCBI Taxonomy" id="29348"/>
    <lineage>
        <taxon>Bacteria</taxon>
        <taxon>Bacillati</taxon>
        <taxon>Bacillota</taxon>
        <taxon>Erysipelotrichia</taxon>
        <taxon>Erysipelotrichales</taxon>
        <taxon>Coprobacillaceae</taxon>
        <taxon>Thomasclavelia</taxon>
    </lineage>
</organism>
<keyword evidence="2" id="KW-1003">Cell membrane</keyword>
<feature type="transmembrane region" description="Helical" evidence="6">
    <location>
        <begin position="171"/>
        <end position="196"/>
    </location>
</feature>
<keyword evidence="5 6" id="KW-0472">Membrane</keyword>
<dbReference type="GO" id="GO:0005886">
    <property type="term" value="C:plasma membrane"/>
    <property type="evidence" value="ECO:0007669"/>
    <property type="project" value="UniProtKB-SubCell"/>
</dbReference>
<dbReference type="EMBL" id="QSVF01000046">
    <property type="protein sequence ID" value="RGO06562.1"/>
    <property type="molecule type" value="Genomic_DNA"/>
</dbReference>
<evidence type="ECO:0000313" key="8">
    <source>
        <dbReference type="EMBL" id="RGO09866.1"/>
    </source>
</evidence>
<evidence type="ECO:0000256" key="2">
    <source>
        <dbReference type="ARBA" id="ARBA00022475"/>
    </source>
</evidence>
<dbReference type="Proteomes" id="UP000261087">
    <property type="component" value="Unassembled WGS sequence"/>
</dbReference>
<evidence type="ECO:0000313" key="7">
    <source>
        <dbReference type="EMBL" id="RGO06562.1"/>
    </source>
</evidence>
<evidence type="ECO:0000256" key="6">
    <source>
        <dbReference type="SAM" id="Phobius"/>
    </source>
</evidence>
<evidence type="ECO:0000256" key="1">
    <source>
        <dbReference type="ARBA" id="ARBA00004651"/>
    </source>
</evidence>
<gene>
    <name evidence="8" type="ORF">DXB31_06700</name>
    <name evidence="7" type="ORF">DXB31_11575</name>
</gene>
<evidence type="ECO:0000313" key="9">
    <source>
        <dbReference type="Proteomes" id="UP000261087"/>
    </source>
</evidence>
<name>A0A3E5FM73_9FIRM</name>
<feature type="transmembrane region" description="Helical" evidence="6">
    <location>
        <begin position="21"/>
        <end position="42"/>
    </location>
</feature>
<sequence length="272" mass="31863">MYRFKRVVIKFFSSQGNLFRYSSSFCMLLGLLPGLIIVLRIFQNEILNNPKLVEFLYWYLPKELISPFIEYVLSKHYDTYLSLIISMGLSIYLASNAIYSFMLISKDDEDFNTYNILIRIKAIIMFISLIIGLILLAFINYFTRSIIVIGIGFLVLFYFFYRFLSFEKRSITYGIVGSLFTCIGIMIVGIGFIYFIDNYTRYDVLYGPLASIVVLLISIYLISSIIYFGYCLNHEYTKYVKKPEYKGSWYYNSGSWVIRKVIKFINSLKNGL</sequence>
<comment type="caution">
    <text evidence="7">The sequence shown here is derived from an EMBL/GenBank/DDBJ whole genome shotgun (WGS) entry which is preliminary data.</text>
</comment>
<feature type="transmembrane region" description="Helical" evidence="6">
    <location>
        <begin position="208"/>
        <end position="232"/>
    </location>
</feature>
<keyword evidence="4 6" id="KW-1133">Transmembrane helix</keyword>
<feature type="transmembrane region" description="Helical" evidence="6">
    <location>
        <begin position="80"/>
        <end position="104"/>
    </location>
</feature>
<dbReference type="AlphaFoldDB" id="A0A3E5FM73"/>
<dbReference type="Pfam" id="PF03631">
    <property type="entry name" value="Virul_fac_BrkB"/>
    <property type="match status" value="1"/>
</dbReference>
<dbReference type="InterPro" id="IPR017039">
    <property type="entry name" value="Virul_fac_BrkB"/>
</dbReference>
<feature type="transmembrane region" description="Helical" evidence="6">
    <location>
        <begin position="116"/>
        <end position="139"/>
    </location>
</feature>
<dbReference type="EMBL" id="QSVF01000013">
    <property type="protein sequence ID" value="RGO09866.1"/>
    <property type="molecule type" value="Genomic_DNA"/>
</dbReference>
<protein>
    <recommendedName>
        <fullName evidence="10">YihY/virulence factor BrkB family protein</fullName>
    </recommendedName>
</protein>
<feature type="transmembrane region" description="Helical" evidence="6">
    <location>
        <begin position="145"/>
        <end position="164"/>
    </location>
</feature>
<dbReference type="PIRSF" id="PIRSF035875">
    <property type="entry name" value="RNase_BN"/>
    <property type="match status" value="1"/>
</dbReference>
<reference evidence="7 9" key="1">
    <citation type="submission" date="2018-08" db="EMBL/GenBank/DDBJ databases">
        <title>A genome reference for cultivated species of the human gut microbiota.</title>
        <authorList>
            <person name="Zou Y."/>
            <person name="Xue W."/>
            <person name="Luo G."/>
        </authorList>
    </citation>
    <scope>NUCLEOTIDE SEQUENCE [LARGE SCALE GENOMIC DNA]</scope>
    <source>
        <strain evidence="7 9">OM02-6</strain>
    </source>
</reference>
<comment type="subcellular location">
    <subcellularLocation>
        <location evidence="1">Cell membrane</location>
        <topology evidence="1">Multi-pass membrane protein</topology>
    </subcellularLocation>
</comment>
<dbReference type="RefSeq" id="WP_117604952.1">
    <property type="nucleotide sequence ID" value="NZ_CATZTT010000044.1"/>
</dbReference>
<evidence type="ECO:0008006" key="10">
    <source>
        <dbReference type="Google" id="ProtNLM"/>
    </source>
</evidence>
<accession>A0A3E5FM73</accession>
<proteinExistence type="predicted"/>
<evidence type="ECO:0000256" key="3">
    <source>
        <dbReference type="ARBA" id="ARBA00022692"/>
    </source>
</evidence>
<evidence type="ECO:0000256" key="4">
    <source>
        <dbReference type="ARBA" id="ARBA00022989"/>
    </source>
</evidence>
<keyword evidence="3 6" id="KW-0812">Transmembrane</keyword>